<sequence length="377" mass="42390">MPDAEPRRPVSEAMTQPNTSAHAGLEVDEEITIAVMGATGSGKSTFINTLSGSNLQVGNGLRSCTSAVEISCSFQLFGRNITLIDTPGFDDTTISDTDILKMIAAYLSTTYENGYTLSGIIYMHRISDFRMTGVSRRNFTMFRKLCGDSSLKNVVIVTNMWGEVTPERGEARERELATDDILFKPVLEKGACMVRHDNTYASAQEIVRRLANKTPRALCIQKELVDEHKDVSETAAGAELSREMAELVAKHRAEIAQVKEEMREALRAKDEETREELAKVRGELEAHVKKIENDRERLSSEYAEEKKRADEEMKKIRMDLEAEQVARAQRQAQIEQLEVRLRDSTNNSAEEQKRLRDEITRLNNAPRGRRGGICSIM</sequence>
<dbReference type="PANTHER" id="PTHR10903:SF184">
    <property type="entry name" value="GTP-BINDING PROTEIN A"/>
    <property type="match status" value="1"/>
</dbReference>
<feature type="coiled-coil region" evidence="1">
    <location>
        <begin position="241"/>
        <end position="354"/>
    </location>
</feature>
<feature type="compositionally biased region" description="Basic and acidic residues" evidence="2">
    <location>
        <begin position="1"/>
        <end position="10"/>
    </location>
</feature>
<dbReference type="InterPro" id="IPR006073">
    <property type="entry name" value="GTP-bd"/>
</dbReference>
<gene>
    <name evidence="4" type="ORF">OBBRIDRAFT_891864</name>
</gene>
<keyword evidence="1" id="KW-0175">Coiled coil</keyword>
<dbReference type="Gene3D" id="3.40.50.300">
    <property type="entry name" value="P-loop containing nucleotide triphosphate hydrolases"/>
    <property type="match status" value="1"/>
</dbReference>
<dbReference type="GO" id="GO:0005525">
    <property type="term" value="F:GTP binding"/>
    <property type="evidence" value="ECO:0007669"/>
    <property type="project" value="InterPro"/>
</dbReference>
<protein>
    <submittedName>
        <fullName evidence="4">P-loop containing nucleoside triphosphate hydrolase protein</fullName>
    </submittedName>
</protein>
<dbReference type="PANTHER" id="PTHR10903">
    <property type="entry name" value="GTPASE, IMAP FAMILY MEMBER-RELATED"/>
    <property type="match status" value="1"/>
</dbReference>
<accession>A0A8E2AH34</accession>
<evidence type="ECO:0000259" key="3">
    <source>
        <dbReference type="Pfam" id="PF01926"/>
    </source>
</evidence>
<dbReference type="OrthoDB" id="8954335at2759"/>
<dbReference type="SUPFAM" id="SSF52540">
    <property type="entry name" value="P-loop containing nucleoside triphosphate hydrolases"/>
    <property type="match status" value="1"/>
</dbReference>
<reference evidence="4 5" key="1">
    <citation type="submission" date="2016-07" db="EMBL/GenBank/DDBJ databases">
        <title>Draft genome of the white-rot fungus Obba rivulosa 3A-2.</title>
        <authorList>
            <consortium name="DOE Joint Genome Institute"/>
            <person name="Miettinen O."/>
            <person name="Riley R."/>
            <person name="Acob R."/>
            <person name="Barry K."/>
            <person name="Cullen D."/>
            <person name="De Vries R."/>
            <person name="Hainaut M."/>
            <person name="Hatakka A."/>
            <person name="Henrissat B."/>
            <person name="Hilden K."/>
            <person name="Kuo R."/>
            <person name="Labutti K."/>
            <person name="Lipzen A."/>
            <person name="Makela M.R."/>
            <person name="Sandor L."/>
            <person name="Spatafora J.W."/>
            <person name="Grigoriev I.V."/>
            <person name="Hibbett D.S."/>
        </authorList>
    </citation>
    <scope>NUCLEOTIDE SEQUENCE [LARGE SCALE GENOMIC DNA]</scope>
    <source>
        <strain evidence="4 5">3A-2</strain>
    </source>
</reference>
<feature type="domain" description="G" evidence="3">
    <location>
        <begin position="32"/>
        <end position="94"/>
    </location>
</feature>
<evidence type="ECO:0000313" key="4">
    <source>
        <dbReference type="EMBL" id="OCH84331.1"/>
    </source>
</evidence>
<dbReference type="EMBL" id="KV722688">
    <property type="protein sequence ID" value="OCH84331.1"/>
    <property type="molecule type" value="Genomic_DNA"/>
</dbReference>
<dbReference type="InterPro" id="IPR027417">
    <property type="entry name" value="P-loop_NTPase"/>
</dbReference>
<organism evidence="4 5">
    <name type="scientific">Obba rivulosa</name>
    <dbReference type="NCBI Taxonomy" id="1052685"/>
    <lineage>
        <taxon>Eukaryota</taxon>
        <taxon>Fungi</taxon>
        <taxon>Dikarya</taxon>
        <taxon>Basidiomycota</taxon>
        <taxon>Agaricomycotina</taxon>
        <taxon>Agaricomycetes</taxon>
        <taxon>Polyporales</taxon>
        <taxon>Gelatoporiaceae</taxon>
        <taxon>Obba</taxon>
    </lineage>
</organism>
<proteinExistence type="predicted"/>
<name>A0A8E2AH34_9APHY</name>
<dbReference type="Proteomes" id="UP000250043">
    <property type="component" value="Unassembled WGS sequence"/>
</dbReference>
<evidence type="ECO:0000256" key="1">
    <source>
        <dbReference type="SAM" id="Coils"/>
    </source>
</evidence>
<dbReference type="AlphaFoldDB" id="A0A8E2AH34"/>
<dbReference type="Pfam" id="PF01926">
    <property type="entry name" value="MMR_HSR1"/>
    <property type="match status" value="1"/>
</dbReference>
<feature type="region of interest" description="Disordered" evidence="2">
    <location>
        <begin position="1"/>
        <end position="22"/>
    </location>
</feature>
<evidence type="ECO:0000313" key="5">
    <source>
        <dbReference type="Proteomes" id="UP000250043"/>
    </source>
</evidence>
<dbReference type="GO" id="GO:0016787">
    <property type="term" value="F:hydrolase activity"/>
    <property type="evidence" value="ECO:0007669"/>
    <property type="project" value="UniProtKB-KW"/>
</dbReference>
<dbReference type="InterPro" id="IPR045058">
    <property type="entry name" value="GIMA/IAN/Toc"/>
</dbReference>
<keyword evidence="4" id="KW-0378">Hydrolase</keyword>
<keyword evidence="5" id="KW-1185">Reference proteome</keyword>
<evidence type="ECO:0000256" key="2">
    <source>
        <dbReference type="SAM" id="MobiDB-lite"/>
    </source>
</evidence>